<keyword evidence="2 8" id="KW-0732">Signal</keyword>
<dbReference type="SUPFAM" id="SSF46565">
    <property type="entry name" value="Chaperone J-domain"/>
    <property type="match status" value="1"/>
</dbReference>
<evidence type="ECO:0000313" key="10">
    <source>
        <dbReference type="EMBL" id="KJY01976.1"/>
    </source>
</evidence>
<accession>A0A0F4H0I1</accession>
<comment type="caution">
    <text evidence="10">The sequence shown here is derived from an EMBL/GenBank/DDBJ whole genome shotgun (WGS) entry which is preliminary data.</text>
</comment>
<reference evidence="10 11" key="1">
    <citation type="submission" date="2015-03" db="EMBL/GenBank/DDBJ databases">
        <title>RNA-seq based gene annotation and comparative genomics of four Zymoseptoria species reveal species-specific pathogenicity related genes and transposable element activity.</title>
        <authorList>
            <person name="Grandaubert J."/>
            <person name="Bhattacharyya A."/>
            <person name="Stukenbrock E.H."/>
        </authorList>
    </citation>
    <scope>NUCLEOTIDE SEQUENCE [LARGE SCALE GENOMIC DNA]</scope>
    <source>
        <strain evidence="10 11">Zb18110</strain>
    </source>
</reference>
<comment type="subcellular location">
    <subcellularLocation>
        <location evidence="5">Endomembrane system</location>
        <topology evidence="5">Single-pass membrane protein</topology>
    </subcellularLocation>
</comment>
<feature type="region of interest" description="Disordered" evidence="6">
    <location>
        <begin position="89"/>
        <end position="115"/>
    </location>
</feature>
<evidence type="ECO:0000256" key="2">
    <source>
        <dbReference type="ARBA" id="ARBA00022729"/>
    </source>
</evidence>
<dbReference type="AlphaFoldDB" id="A0A0F4H0I1"/>
<dbReference type="SMART" id="SM00271">
    <property type="entry name" value="DnaJ"/>
    <property type="match status" value="1"/>
</dbReference>
<feature type="signal peptide" evidence="8">
    <location>
        <begin position="1"/>
        <end position="23"/>
    </location>
</feature>
<keyword evidence="1 7" id="KW-0812">Transmembrane</keyword>
<dbReference type="PANTHER" id="PTHR44653:SF2">
    <property type="entry name" value="DNAJ HOMOLOG SUBFAMILY C MEMBER 1"/>
    <property type="match status" value="1"/>
</dbReference>
<dbReference type="InterPro" id="IPR001623">
    <property type="entry name" value="DnaJ_domain"/>
</dbReference>
<evidence type="ECO:0000256" key="8">
    <source>
        <dbReference type="SAM" id="SignalP"/>
    </source>
</evidence>
<feature type="transmembrane region" description="Helical" evidence="7">
    <location>
        <begin position="173"/>
        <end position="194"/>
    </location>
</feature>
<dbReference type="PANTHER" id="PTHR44653">
    <property type="entry name" value="DNAJ HOMOLOG SUBFAMILY C MEMBER 1"/>
    <property type="match status" value="1"/>
</dbReference>
<feature type="compositionally biased region" description="Basic and acidic residues" evidence="6">
    <location>
        <begin position="252"/>
        <end position="277"/>
    </location>
</feature>
<keyword evidence="3 7" id="KW-1133">Transmembrane helix</keyword>
<keyword evidence="4 7" id="KW-0472">Membrane</keyword>
<evidence type="ECO:0000256" key="1">
    <source>
        <dbReference type="ARBA" id="ARBA00022692"/>
    </source>
</evidence>
<protein>
    <submittedName>
        <fullName evidence="10">DnaJ domain-containing protein</fullName>
    </submittedName>
</protein>
<evidence type="ECO:0000256" key="7">
    <source>
        <dbReference type="SAM" id="Phobius"/>
    </source>
</evidence>
<dbReference type="Proteomes" id="UP000033647">
    <property type="component" value="Unassembled WGS sequence"/>
</dbReference>
<feature type="domain" description="J" evidence="9">
    <location>
        <begin position="45"/>
        <end position="149"/>
    </location>
</feature>
<feature type="compositionally biased region" description="Acidic residues" evidence="6">
    <location>
        <begin position="377"/>
        <end position="387"/>
    </location>
</feature>
<dbReference type="OrthoDB" id="413400at2759"/>
<dbReference type="InterPro" id="IPR036869">
    <property type="entry name" value="J_dom_sf"/>
</dbReference>
<evidence type="ECO:0000259" key="9">
    <source>
        <dbReference type="PROSITE" id="PS50076"/>
    </source>
</evidence>
<dbReference type="GO" id="GO:0012505">
    <property type="term" value="C:endomembrane system"/>
    <property type="evidence" value="ECO:0007669"/>
    <property type="project" value="UniProtKB-SubCell"/>
</dbReference>
<evidence type="ECO:0000256" key="6">
    <source>
        <dbReference type="SAM" id="MobiDB-lite"/>
    </source>
</evidence>
<dbReference type="InterPro" id="IPR052606">
    <property type="entry name" value="DnaJ_domain_protein"/>
</dbReference>
<organism evidence="10 11">
    <name type="scientific">Zymoseptoria brevis</name>
    <dbReference type="NCBI Taxonomy" id="1047168"/>
    <lineage>
        <taxon>Eukaryota</taxon>
        <taxon>Fungi</taxon>
        <taxon>Dikarya</taxon>
        <taxon>Ascomycota</taxon>
        <taxon>Pezizomycotina</taxon>
        <taxon>Dothideomycetes</taxon>
        <taxon>Dothideomycetidae</taxon>
        <taxon>Mycosphaerellales</taxon>
        <taxon>Mycosphaerellaceae</taxon>
        <taxon>Zymoseptoria</taxon>
    </lineage>
</organism>
<feature type="region of interest" description="Disordered" evidence="6">
    <location>
        <begin position="377"/>
        <end position="413"/>
    </location>
</feature>
<proteinExistence type="predicted"/>
<evidence type="ECO:0000256" key="3">
    <source>
        <dbReference type="ARBA" id="ARBA00022989"/>
    </source>
</evidence>
<evidence type="ECO:0000256" key="5">
    <source>
        <dbReference type="ARBA" id="ARBA00037847"/>
    </source>
</evidence>
<dbReference type="STRING" id="1047168.A0A0F4H0I1"/>
<keyword evidence="11" id="KW-1185">Reference proteome</keyword>
<evidence type="ECO:0000256" key="4">
    <source>
        <dbReference type="ARBA" id="ARBA00023136"/>
    </source>
</evidence>
<dbReference type="PROSITE" id="PS50076">
    <property type="entry name" value="DNAJ_2"/>
    <property type="match status" value="1"/>
</dbReference>
<sequence length="413" mass="46166">MRHLTRAALLLITTLTVLVAGWSKEDHEIFRLRDEVQKSEGANATFYSFLAIPPSANNEDINRAYRKLSRTLHPDKARSAYIASYNAPPPVAKSSSDGKASKPIVSKNKNPSESELKKFHQKATARFERLSLVTNVLRGPERSRYDHFLRNGFPAWRGTGYYYERFRPGLGTVLIGLFIFGGGAVHYAALWVGWKRQREFVERYISHARRMAWGQDGSLSSIPGLGGETNGSASPAAGSGDESMQWNRRQKREMEKQKKKEGKPGFKSAKTVEKAKTDGISSPVEAPASPVDGPVGAKKRTVAENGKVLIVDSVGNVFLEEETEEGERKNFLLDPEEVPAPTIYDTVLVRLPVFLYNVSLGRVLGRQTSGYVLHEVLEDEEEEEEPQDVQTLRKAATRTGHENQDARRRNKAR</sequence>
<evidence type="ECO:0000313" key="11">
    <source>
        <dbReference type="Proteomes" id="UP000033647"/>
    </source>
</evidence>
<feature type="chain" id="PRO_5002468988" evidence="8">
    <location>
        <begin position="24"/>
        <end position="413"/>
    </location>
</feature>
<dbReference type="Pfam" id="PF00226">
    <property type="entry name" value="DnaJ"/>
    <property type="match status" value="1"/>
</dbReference>
<dbReference type="Gene3D" id="1.10.287.110">
    <property type="entry name" value="DnaJ domain"/>
    <property type="match status" value="1"/>
</dbReference>
<name>A0A0F4H0I1_9PEZI</name>
<feature type="region of interest" description="Disordered" evidence="6">
    <location>
        <begin position="222"/>
        <end position="296"/>
    </location>
</feature>
<dbReference type="EMBL" id="LAFY01000258">
    <property type="protein sequence ID" value="KJY01976.1"/>
    <property type="molecule type" value="Genomic_DNA"/>
</dbReference>
<dbReference type="PRINTS" id="PR00625">
    <property type="entry name" value="JDOMAIN"/>
</dbReference>
<gene>
    <name evidence="10" type="ORF">TI39_contig266g00002</name>
</gene>
<dbReference type="CDD" id="cd06257">
    <property type="entry name" value="DnaJ"/>
    <property type="match status" value="1"/>
</dbReference>